<feature type="chain" id="PRO_5011803176" description="Endolytic peptidoglycan transglycosylase RlpA" evidence="6">
    <location>
        <begin position="25"/>
        <end position="278"/>
    </location>
</feature>
<dbReference type="STRING" id="349064.SAMN05660429_02975"/>
<dbReference type="RefSeq" id="WP_093332240.1">
    <property type="nucleotide sequence ID" value="NZ_AP027363.1"/>
</dbReference>
<evidence type="ECO:0000313" key="8">
    <source>
        <dbReference type="EMBL" id="SET88899.1"/>
    </source>
</evidence>
<keyword evidence="2 4" id="KW-0456">Lyase</keyword>
<dbReference type="PANTHER" id="PTHR34183:SF1">
    <property type="entry name" value="ENDOLYTIC PEPTIDOGLYCAN TRANSGLYCOSYLASE RLPA"/>
    <property type="match status" value="1"/>
</dbReference>
<dbReference type="Pfam" id="PF03330">
    <property type="entry name" value="DPBB_1"/>
    <property type="match status" value="1"/>
</dbReference>
<evidence type="ECO:0000256" key="6">
    <source>
        <dbReference type="SAM" id="SignalP"/>
    </source>
</evidence>
<dbReference type="NCBIfam" id="TIGR00413">
    <property type="entry name" value="rlpA"/>
    <property type="match status" value="1"/>
</dbReference>
<gene>
    <name evidence="4" type="primary">rlpA</name>
    <name evidence="8" type="ORF">SAMN05660429_02975</name>
</gene>
<evidence type="ECO:0000313" key="9">
    <source>
        <dbReference type="Proteomes" id="UP000199308"/>
    </source>
</evidence>
<dbReference type="HAMAP" id="MF_02071">
    <property type="entry name" value="RlpA"/>
    <property type="match status" value="1"/>
</dbReference>
<dbReference type="GO" id="GO:0009279">
    <property type="term" value="C:cell outer membrane"/>
    <property type="evidence" value="ECO:0007669"/>
    <property type="project" value="TreeGrafter"/>
</dbReference>
<evidence type="ECO:0000259" key="7">
    <source>
        <dbReference type="PROSITE" id="PS51724"/>
    </source>
</evidence>
<dbReference type="OrthoDB" id="9779128at2"/>
<evidence type="ECO:0000256" key="5">
    <source>
        <dbReference type="RuleBase" id="RU003495"/>
    </source>
</evidence>
<dbReference type="Gene3D" id="2.40.40.10">
    <property type="entry name" value="RlpA-like domain"/>
    <property type="match status" value="1"/>
</dbReference>
<name>A0A1I0HXT7_THASX</name>
<dbReference type="InterPro" id="IPR009009">
    <property type="entry name" value="RlpA-like_DPBB"/>
</dbReference>
<evidence type="ECO:0000256" key="3">
    <source>
        <dbReference type="ARBA" id="ARBA00023316"/>
    </source>
</evidence>
<protein>
    <recommendedName>
        <fullName evidence="4">Endolytic peptidoglycan transglycosylase RlpA</fullName>
        <ecNumber evidence="4">4.2.2.-</ecNumber>
    </recommendedName>
</protein>
<dbReference type="GO" id="GO:0042834">
    <property type="term" value="F:peptidoglycan binding"/>
    <property type="evidence" value="ECO:0007669"/>
    <property type="project" value="InterPro"/>
</dbReference>
<dbReference type="GO" id="GO:0000270">
    <property type="term" value="P:peptidoglycan metabolic process"/>
    <property type="evidence" value="ECO:0007669"/>
    <property type="project" value="UniProtKB-UniRule"/>
</dbReference>
<keyword evidence="4" id="KW-0472">Membrane</keyword>
<evidence type="ECO:0000256" key="4">
    <source>
        <dbReference type="HAMAP-Rule" id="MF_02071"/>
    </source>
</evidence>
<evidence type="ECO:0000256" key="1">
    <source>
        <dbReference type="ARBA" id="ARBA00022729"/>
    </source>
</evidence>
<keyword evidence="4" id="KW-0564">Palmitate</keyword>
<evidence type="ECO:0000256" key="2">
    <source>
        <dbReference type="ARBA" id="ARBA00023239"/>
    </source>
</evidence>
<dbReference type="GO" id="GO:0005886">
    <property type="term" value="C:plasma membrane"/>
    <property type="evidence" value="ECO:0007669"/>
    <property type="project" value="UniProtKB-SubCell"/>
</dbReference>
<dbReference type="AlphaFoldDB" id="A0A1I0HXT7"/>
<dbReference type="SUPFAM" id="SSF50685">
    <property type="entry name" value="Barwin-like endoglucanases"/>
    <property type="match status" value="1"/>
</dbReference>
<dbReference type="PANTHER" id="PTHR34183">
    <property type="entry name" value="ENDOLYTIC PEPTIDOGLYCAN TRANSGLYCOSYLASE RLPA"/>
    <property type="match status" value="1"/>
</dbReference>
<dbReference type="GO" id="GO:0071555">
    <property type="term" value="P:cell wall organization"/>
    <property type="evidence" value="ECO:0007669"/>
    <property type="project" value="UniProtKB-KW"/>
</dbReference>
<organism evidence="8 9">
    <name type="scientific">Thalassotalea agarivorans</name>
    <name type="common">Thalassomonas agarivorans</name>
    <dbReference type="NCBI Taxonomy" id="349064"/>
    <lineage>
        <taxon>Bacteria</taxon>
        <taxon>Pseudomonadati</taxon>
        <taxon>Pseudomonadota</taxon>
        <taxon>Gammaproteobacteria</taxon>
        <taxon>Alteromonadales</taxon>
        <taxon>Colwelliaceae</taxon>
        <taxon>Thalassotalea</taxon>
    </lineage>
</organism>
<dbReference type="EMBL" id="FOHK01000019">
    <property type="protein sequence ID" value="SET88899.1"/>
    <property type="molecule type" value="Genomic_DNA"/>
</dbReference>
<dbReference type="InterPro" id="IPR007730">
    <property type="entry name" value="SPOR-like_dom"/>
</dbReference>
<dbReference type="InterPro" id="IPR034718">
    <property type="entry name" value="RlpA"/>
</dbReference>
<dbReference type="Proteomes" id="UP000199308">
    <property type="component" value="Unassembled WGS sequence"/>
</dbReference>
<dbReference type="Pfam" id="PF05036">
    <property type="entry name" value="SPOR"/>
    <property type="match status" value="1"/>
</dbReference>
<keyword evidence="1 6" id="KW-0732">Signal</keyword>
<dbReference type="CDD" id="cd22268">
    <property type="entry name" value="DPBB_RlpA-like"/>
    <property type="match status" value="1"/>
</dbReference>
<keyword evidence="3 4" id="KW-0961">Cell wall biogenesis/degradation</keyword>
<dbReference type="InterPro" id="IPR036680">
    <property type="entry name" value="SPOR-like_sf"/>
</dbReference>
<dbReference type="Gene3D" id="3.30.70.1070">
    <property type="entry name" value="Sporulation related repeat"/>
    <property type="match status" value="1"/>
</dbReference>
<dbReference type="PROSITE" id="PS51724">
    <property type="entry name" value="SPOR"/>
    <property type="match status" value="1"/>
</dbReference>
<comment type="function">
    <text evidence="4">Lytic transglycosylase with a strong preference for naked glycan strands that lack stem peptides.</text>
</comment>
<sequence length="278" mass="31102">MKKLTSIALTILLCSCASSNSRYSQEHDSIPDQVPTLAQLQDAVPKNEPKSRGGNKDYEQWGVQYSVLDSAKGFSADGIASWYGEKFHGRATSNGEIYDMYAMTAAHKSLPLPSYVRVTNKANGKSVVVRVNDRGPFHEDRIIDLSYSAAYKLDMVRTGTAQVHVEAITDFNDIVQVRPISKRDEFAEDVVVKRSPTSTQQTNVAKGFYIQVMATGDEFKAKQTAEKLASLYRHEAIWPEQDGIFRVQLGPINDPDRQTYLLNLLKKMGYPKAFARLN</sequence>
<dbReference type="EC" id="4.2.2.-" evidence="4"/>
<proteinExistence type="inferred from homology"/>
<dbReference type="PROSITE" id="PS51257">
    <property type="entry name" value="PROKAR_LIPOPROTEIN"/>
    <property type="match status" value="1"/>
</dbReference>
<feature type="signal peptide" evidence="6">
    <location>
        <begin position="1"/>
        <end position="24"/>
    </location>
</feature>
<keyword evidence="4 8" id="KW-0449">Lipoprotein</keyword>
<dbReference type="InterPro" id="IPR036908">
    <property type="entry name" value="RlpA-like_sf"/>
</dbReference>
<dbReference type="FunFam" id="2.40.40.10:FF:000003">
    <property type="entry name" value="Endolytic peptidoglycan transglycosylase RlpA"/>
    <property type="match status" value="1"/>
</dbReference>
<dbReference type="GO" id="GO:0008932">
    <property type="term" value="F:lytic endotransglycosylase activity"/>
    <property type="evidence" value="ECO:0007669"/>
    <property type="project" value="UniProtKB-UniRule"/>
</dbReference>
<comment type="subcellular location">
    <subcellularLocation>
        <location evidence="4">Cell membrane</location>
        <topology evidence="4">Lipid-anchor</topology>
    </subcellularLocation>
</comment>
<accession>A0A1I0HXT7</accession>
<dbReference type="InterPro" id="IPR012997">
    <property type="entry name" value="RplA"/>
</dbReference>
<dbReference type="SUPFAM" id="SSF110997">
    <property type="entry name" value="Sporulation related repeat"/>
    <property type="match status" value="1"/>
</dbReference>
<comment type="similarity">
    <text evidence="4 5">Belongs to the RlpA family.</text>
</comment>
<keyword evidence="4" id="KW-1003">Cell membrane</keyword>
<feature type="domain" description="SPOR" evidence="7">
    <location>
        <begin position="202"/>
        <end position="278"/>
    </location>
</feature>
<keyword evidence="9" id="KW-1185">Reference proteome</keyword>
<reference evidence="8 9" key="1">
    <citation type="submission" date="2016-10" db="EMBL/GenBank/DDBJ databases">
        <authorList>
            <person name="de Groot N.N."/>
        </authorList>
    </citation>
    <scope>NUCLEOTIDE SEQUENCE [LARGE SCALE GENOMIC DNA]</scope>
    <source>
        <strain evidence="8 9">DSM 19706</strain>
    </source>
</reference>